<gene>
    <name evidence="11" type="ORF">F8O02_08180</name>
</gene>
<organism evidence="11 12">
    <name type="scientific">Pseudoclavibacter caeni</name>
    <dbReference type="NCBI Taxonomy" id="908846"/>
    <lineage>
        <taxon>Bacteria</taxon>
        <taxon>Bacillati</taxon>
        <taxon>Actinomycetota</taxon>
        <taxon>Actinomycetes</taxon>
        <taxon>Micrococcales</taxon>
        <taxon>Microbacteriaceae</taxon>
        <taxon>Pseudoclavibacter</taxon>
    </lineage>
</organism>
<feature type="binding site" description="in other chain" evidence="8">
    <location>
        <begin position="18"/>
        <end position="20"/>
    </location>
    <ligand>
        <name>FMN</name>
        <dbReference type="ChEBI" id="CHEBI:58210"/>
        <note>ligand shared between dimeric partners</note>
    </ligand>
</feature>
<dbReference type="PANTHER" id="PTHR43821:SF1">
    <property type="entry name" value="NAD(P)H NITROREDUCTASE YDJA-RELATED"/>
    <property type="match status" value="1"/>
</dbReference>
<evidence type="ECO:0000256" key="7">
    <source>
        <dbReference type="PIRNR" id="PIRNR000232"/>
    </source>
</evidence>
<dbReference type="EC" id="1.-.-.-" evidence="7"/>
<dbReference type="RefSeq" id="WP_158036755.1">
    <property type="nucleotide sequence ID" value="NZ_BAAAZV010000020.1"/>
</dbReference>
<sequence>MKFHTKRGRRLARLMRARASQPGVGDEAPDDRLLARYVRAAANVPDHGGLRPWRLVTIRGGQREALGQAIADASGDRRPSTKPLRAPLLVAVVASLRPDRYRKAPEWEQLAVAVEVAHGLQLLLAADGWGSMWRSGRIVETDAVRAFHGLAESERLLGWLYVGSLPERPKTAHRPALPDTALRPVEDVARAD</sequence>
<evidence type="ECO:0000313" key="12">
    <source>
        <dbReference type="Proteomes" id="UP000481339"/>
    </source>
</evidence>
<dbReference type="SUPFAM" id="SSF55469">
    <property type="entry name" value="FMN-dependent nitroreductase-like"/>
    <property type="match status" value="1"/>
</dbReference>
<evidence type="ECO:0000259" key="10">
    <source>
        <dbReference type="Pfam" id="PF00881"/>
    </source>
</evidence>
<evidence type="ECO:0000256" key="4">
    <source>
        <dbReference type="ARBA" id="ARBA00022857"/>
    </source>
</evidence>
<comment type="cofactor">
    <cofactor evidence="8">
        <name>FMN</name>
        <dbReference type="ChEBI" id="CHEBI:58210"/>
    </cofactor>
    <text evidence="8">Binds 1 FMN per subunit.</text>
</comment>
<keyword evidence="2 7" id="KW-0285">Flavoprotein</keyword>
<feature type="region of interest" description="Disordered" evidence="9">
    <location>
        <begin position="170"/>
        <end position="192"/>
    </location>
</feature>
<dbReference type="OrthoDB" id="3268470at2"/>
<dbReference type="GO" id="GO:0016491">
    <property type="term" value="F:oxidoreductase activity"/>
    <property type="evidence" value="ECO:0007669"/>
    <property type="project" value="UniProtKB-UniRule"/>
</dbReference>
<evidence type="ECO:0000256" key="8">
    <source>
        <dbReference type="PIRSR" id="PIRSR000232-1"/>
    </source>
</evidence>
<evidence type="ECO:0000256" key="3">
    <source>
        <dbReference type="ARBA" id="ARBA00022643"/>
    </source>
</evidence>
<dbReference type="AlphaFoldDB" id="A0A7C8FSW9"/>
<dbReference type="PIRSF" id="PIRSF000232">
    <property type="entry name" value="YdjA"/>
    <property type="match status" value="1"/>
</dbReference>
<dbReference type="PANTHER" id="PTHR43821">
    <property type="entry name" value="NAD(P)H NITROREDUCTASE YDJA-RELATED"/>
    <property type="match status" value="1"/>
</dbReference>
<accession>A0A7C8FSW9</accession>
<keyword evidence="3 7" id="KW-0288">FMN</keyword>
<dbReference type="EMBL" id="WBKA01000007">
    <property type="protein sequence ID" value="KAB1631338.1"/>
    <property type="molecule type" value="Genomic_DNA"/>
</dbReference>
<dbReference type="Gene3D" id="3.40.109.10">
    <property type="entry name" value="NADH Oxidase"/>
    <property type="match status" value="1"/>
</dbReference>
<evidence type="ECO:0000256" key="2">
    <source>
        <dbReference type="ARBA" id="ARBA00022630"/>
    </source>
</evidence>
<dbReference type="InterPro" id="IPR026021">
    <property type="entry name" value="YdjA-like"/>
</dbReference>
<name>A0A7C8FSW9_9MICO</name>
<dbReference type="InterPro" id="IPR052530">
    <property type="entry name" value="NAD(P)H_nitroreductase"/>
</dbReference>
<keyword evidence="6 7" id="KW-0520">NAD</keyword>
<reference evidence="11 12" key="1">
    <citation type="submission" date="2019-09" db="EMBL/GenBank/DDBJ databases">
        <title>Phylogeny of genus Pseudoclavibacter and closely related genus.</title>
        <authorList>
            <person name="Li Y."/>
        </authorList>
    </citation>
    <scope>NUCLEOTIDE SEQUENCE [LARGE SCALE GENOMIC DNA]</scope>
    <source>
        <strain evidence="11 12">JCM 16921</strain>
    </source>
</reference>
<proteinExistence type="inferred from homology"/>
<protein>
    <recommendedName>
        <fullName evidence="7">Putative NAD(P)H nitroreductase</fullName>
        <ecNumber evidence="7">1.-.-.-</ecNumber>
    </recommendedName>
</protein>
<evidence type="ECO:0000313" key="11">
    <source>
        <dbReference type="EMBL" id="KAB1631338.1"/>
    </source>
</evidence>
<keyword evidence="5 7" id="KW-0560">Oxidoreductase</keyword>
<evidence type="ECO:0000256" key="1">
    <source>
        <dbReference type="ARBA" id="ARBA00007118"/>
    </source>
</evidence>
<keyword evidence="4 7" id="KW-0521">NADP</keyword>
<evidence type="ECO:0000256" key="9">
    <source>
        <dbReference type="SAM" id="MobiDB-lite"/>
    </source>
</evidence>
<dbReference type="Proteomes" id="UP000481339">
    <property type="component" value="Unassembled WGS sequence"/>
</dbReference>
<comment type="similarity">
    <text evidence="1 7">Belongs to the nitroreductase family.</text>
</comment>
<evidence type="ECO:0000256" key="6">
    <source>
        <dbReference type="ARBA" id="ARBA00023027"/>
    </source>
</evidence>
<comment type="caution">
    <text evidence="11">The sequence shown here is derived from an EMBL/GenBank/DDBJ whole genome shotgun (WGS) entry which is preliminary data.</text>
</comment>
<feature type="domain" description="Nitroreductase" evidence="10">
    <location>
        <begin position="26"/>
        <end position="163"/>
    </location>
</feature>
<dbReference type="Pfam" id="PF00881">
    <property type="entry name" value="Nitroreductase"/>
    <property type="match status" value="1"/>
</dbReference>
<dbReference type="InterPro" id="IPR029479">
    <property type="entry name" value="Nitroreductase"/>
</dbReference>
<keyword evidence="12" id="KW-1185">Reference proteome</keyword>
<feature type="binding site" evidence="8">
    <location>
        <position position="47"/>
    </location>
    <ligand>
        <name>FMN</name>
        <dbReference type="ChEBI" id="CHEBI:58210"/>
        <note>ligand shared between dimeric partners</note>
    </ligand>
</feature>
<evidence type="ECO:0000256" key="5">
    <source>
        <dbReference type="ARBA" id="ARBA00023002"/>
    </source>
</evidence>
<feature type="binding site" description="in other chain" evidence="8">
    <location>
        <begin position="133"/>
        <end position="135"/>
    </location>
    <ligand>
        <name>FMN</name>
        <dbReference type="ChEBI" id="CHEBI:58210"/>
        <note>ligand shared between dimeric partners</note>
    </ligand>
</feature>
<dbReference type="InterPro" id="IPR000415">
    <property type="entry name" value="Nitroreductase-like"/>
</dbReference>